<organism evidence="3 4">
    <name type="scientific">Sandarakinorhabdus cyanobacteriorum</name>
    <dbReference type="NCBI Taxonomy" id="1981098"/>
    <lineage>
        <taxon>Bacteria</taxon>
        <taxon>Pseudomonadati</taxon>
        <taxon>Pseudomonadota</taxon>
        <taxon>Alphaproteobacteria</taxon>
        <taxon>Sphingomonadales</taxon>
        <taxon>Sphingosinicellaceae</taxon>
        <taxon>Sandarakinorhabdus</taxon>
    </lineage>
</organism>
<keyword evidence="1" id="KW-0472">Membrane</keyword>
<dbReference type="EMBL" id="NOXT01000113">
    <property type="protein sequence ID" value="OYQ27650.1"/>
    <property type="molecule type" value="Genomic_DNA"/>
</dbReference>
<protein>
    <recommendedName>
        <fullName evidence="2">Mce/MlaD domain-containing protein</fullName>
    </recommendedName>
</protein>
<dbReference type="PANTHER" id="PTHR36698:SF2">
    <property type="entry name" value="MCE_MLAD DOMAIN-CONTAINING PROTEIN"/>
    <property type="match status" value="1"/>
</dbReference>
<dbReference type="OrthoDB" id="9808689at2"/>
<keyword evidence="4" id="KW-1185">Reference proteome</keyword>
<accession>A0A255YGR2</accession>
<dbReference type="RefSeq" id="WP_094473966.1">
    <property type="nucleotide sequence ID" value="NZ_NOXT01000113.1"/>
</dbReference>
<evidence type="ECO:0000259" key="2">
    <source>
        <dbReference type="Pfam" id="PF02470"/>
    </source>
</evidence>
<feature type="domain" description="Mce/MlaD" evidence="2">
    <location>
        <begin position="45"/>
        <end position="113"/>
    </location>
</feature>
<dbReference type="AlphaFoldDB" id="A0A255YGR2"/>
<dbReference type="Proteomes" id="UP000216991">
    <property type="component" value="Unassembled WGS sequence"/>
</dbReference>
<sequence>MENRSNQLIVGSVALAMVVGILVMILWLSRYSGVERKQYDILFHQSISGLALGSPVQFNGVSVGKINEIRLLPDQPDVVRVRIAIDASVPVLQGTTAGIEGVGFTGVSQVQLQGAMSGSAAITRAGPWGVPLIPPRGGGLNDLLTTAPVVLSNVARLTERLNDVLKDENRAALSGILKNTDVATAALAKGAPDLAAALSEARTTMTQATATLQRIEALTQSGQSLVDSEIRPLTSDLRRTVARTETTLARVEALAASAQPGVEMLSNQTVPETTQLIRELREATSRLGAIAAKLDEDPAGALLGGRRLPEYQPPKEPRP</sequence>
<evidence type="ECO:0000313" key="4">
    <source>
        <dbReference type="Proteomes" id="UP000216991"/>
    </source>
</evidence>
<dbReference type="PANTHER" id="PTHR36698">
    <property type="entry name" value="BLL5892 PROTEIN"/>
    <property type="match status" value="1"/>
</dbReference>
<feature type="transmembrane region" description="Helical" evidence="1">
    <location>
        <begin position="6"/>
        <end position="28"/>
    </location>
</feature>
<proteinExistence type="predicted"/>
<comment type="caution">
    <text evidence="3">The sequence shown here is derived from an EMBL/GenBank/DDBJ whole genome shotgun (WGS) entry which is preliminary data.</text>
</comment>
<keyword evidence="1" id="KW-0812">Transmembrane</keyword>
<evidence type="ECO:0000256" key="1">
    <source>
        <dbReference type="SAM" id="Phobius"/>
    </source>
</evidence>
<dbReference type="Pfam" id="PF02470">
    <property type="entry name" value="MlaD"/>
    <property type="match status" value="1"/>
</dbReference>
<gene>
    <name evidence="3" type="ORF">CHU93_10310</name>
</gene>
<keyword evidence="1" id="KW-1133">Transmembrane helix</keyword>
<name>A0A255YGR2_9SPHN</name>
<reference evidence="3 4" key="1">
    <citation type="submission" date="2017-07" db="EMBL/GenBank/DDBJ databases">
        <title>Sandarakinorhabdus cyanobacteriorum sp. nov., a novel bacterium isolated from cyanobacterial aggregates in a eutrophic lake.</title>
        <authorList>
            <person name="Cai H."/>
        </authorList>
    </citation>
    <scope>NUCLEOTIDE SEQUENCE [LARGE SCALE GENOMIC DNA]</scope>
    <source>
        <strain evidence="3 4">TH057</strain>
    </source>
</reference>
<dbReference type="InterPro" id="IPR003399">
    <property type="entry name" value="Mce/MlaD"/>
</dbReference>
<evidence type="ECO:0000313" key="3">
    <source>
        <dbReference type="EMBL" id="OYQ27650.1"/>
    </source>
</evidence>